<dbReference type="Proteomes" id="UP000694867">
    <property type="component" value="Unplaced"/>
</dbReference>
<evidence type="ECO:0000256" key="6">
    <source>
        <dbReference type="RuleBase" id="RU000492"/>
    </source>
</evidence>
<keyword evidence="2 6" id="KW-0378">Hydrolase</keyword>
<dbReference type="KEGG" id="goe:100898945"/>
<reference evidence="12" key="1">
    <citation type="submission" date="2025-08" db="UniProtKB">
        <authorList>
            <consortium name="RefSeq"/>
        </authorList>
    </citation>
    <scope>IDENTIFICATION</scope>
</reference>
<dbReference type="SMART" id="SM00490">
    <property type="entry name" value="HELICc"/>
    <property type="match status" value="1"/>
</dbReference>
<dbReference type="PROSITE" id="PS51192">
    <property type="entry name" value="HELICASE_ATP_BIND_1"/>
    <property type="match status" value="1"/>
</dbReference>
<dbReference type="PROSITE" id="PS51194">
    <property type="entry name" value="HELICASE_CTER"/>
    <property type="match status" value="1"/>
</dbReference>
<dbReference type="InterPro" id="IPR027417">
    <property type="entry name" value="P-loop_NTPase"/>
</dbReference>
<dbReference type="PROSITE" id="PS00039">
    <property type="entry name" value="DEAD_ATP_HELICASE"/>
    <property type="match status" value="1"/>
</dbReference>
<dbReference type="Gene3D" id="3.40.50.300">
    <property type="entry name" value="P-loop containing nucleotide triphosphate hydrolases"/>
    <property type="match status" value="2"/>
</dbReference>
<dbReference type="RefSeq" id="XP_028968258.1">
    <property type="nucleotide sequence ID" value="XM_029112425.1"/>
</dbReference>
<dbReference type="InterPro" id="IPR000629">
    <property type="entry name" value="RNA-helicase_DEAD-box_CS"/>
</dbReference>
<evidence type="ECO:0000256" key="2">
    <source>
        <dbReference type="ARBA" id="ARBA00022801"/>
    </source>
</evidence>
<dbReference type="GO" id="GO:0016787">
    <property type="term" value="F:hydrolase activity"/>
    <property type="evidence" value="ECO:0007669"/>
    <property type="project" value="UniProtKB-KW"/>
</dbReference>
<dbReference type="Pfam" id="PF00271">
    <property type="entry name" value="Helicase_C"/>
    <property type="match status" value="1"/>
</dbReference>
<dbReference type="GO" id="GO:0003724">
    <property type="term" value="F:RNA helicase activity"/>
    <property type="evidence" value="ECO:0007669"/>
    <property type="project" value="UniProtKB-EC"/>
</dbReference>
<dbReference type="InterPro" id="IPR001650">
    <property type="entry name" value="Helicase_C-like"/>
</dbReference>
<accession>A0AAJ7SGD1</accession>
<keyword evidence="11" id="KW-1185">Reference proteome</keyword>
<dbReference type="GO" id="GO:0003723">
    <property type="term" value="F:RNA binding"/>
    <property type="evidence" value="ECO:0007669"/>
    <property type="project" value="UniProtKB-UniRule"/>
</dbReference>
<evidence type="ECO:0000256" key="5">
    <source>
        <dbReference type="ARBA" id="ARBA00022884"/>
    </source>
</evidence>
<dbReference type="PANTHER" id="PTHR24031">
    <property type="entry name" value="RNA HELICASE"/>
    <property type="match status" value="1"/>
</dbReference>
<comment type="similarity">
    <text evidence="6">Belongs to the DEAD box helicase family.</text>
</comment>
<feature type="domain" description="Helicase C-terminal" evidence="10">
    <location>
        <begin position="215"/>
        <end position="394"/>
    </location>
</feature>
<keyword evidence="4 6" id="KW-0067">ATP-binding</keyword>
<evidence type="ECO:0000313" key="12">
    <source>
        <dbReference type="RefSeq" id="XP_028968258.1"/>
    </source>
</evidence>
<keyword evidence="3 6" id="KW-0347">Helicase</keyword>
<dbReference type="InterPro" id="IPR014001">
    <property type="entry name" value="Helicase_ATP-bd"/>
</dbReference>
<evidence type="ECO:0000259" key="9">
    <source>
        <dbReference type="PROSITE" id="PS51192"/>
    </source>
</evidence>
<evidence type="ECO:0000259" key="10">
    <source>
        <dbReference type="PROSITE" id="PS51194"/>
    </source>
</evidence>
<name>A0AAJ7SGD1_9ACAR</name>
<dbReference type="CDD" id="cd18787">
    <property type="entry name" value="SF2_C_DEAD"/>
    <property type="match status" value="1"/>
</dbReference>
<comment type="function">
    <text evidence="7">RNA helicase.</text>
</comment>
<dbReference type="SMART" id="SM01178">
    <property type="entry name" value="DUF4217"/>
    <property type="match status" value="1"/>
</dbReference>
<organism evidence="11 12">
    <name type="scientific">Galendromus occidentalis</name>
    <name type="common">western predatory mite</name>
    <dbReference type="NCBI Taxonomy" id="34638"/>
    <lineage>
        <taxon>Eukaryota</taxon>
        <taxon>Metazoa</taxon>
        <taxon>Ecdysozoa</taxon>
        <taxon>Arthropoda</taxon>
        <taxon>Chelicerata</taxon>
        <taxon>Arachnida</taxon>
        <taxon>Acari</taxon>
        <taxon>Parasitiformes</taxon>
        <taxon>Mesostigmata</taxon>
        <taxon>Gamasina</taxon>
        <taxon>Phytoseioidea</taxon>
        <taxon>Phytoseiidae</taxon>
        <taxon>Typhlodrominae</taxon>
        <taxon>Galendromus</taxon>
    </lineage>
</organism>
<keyword evidence="5 7" id="KW-0694">RNA-binding</keyword>
<comment type="catalytic activity">
    <reaction evidence="7">
        <text>ATP + H2O = ADP + phosphate + H(+)</text>
        <dbReference type="Rhea" id="RHEA:13065"/>
        <dbReference type="ChEBI" id="CHEBI:15377"/>
        <dbReference type="ChEBI" id="CHEBI:15378"/>
        <dbReference type="ChEBI" id="CHEBI:30616"/>
        <dbReference type="ChEBI" id="CHEBI:43474"/>
        <dbReference type="ChEBI" id="CHEBI:456216"/>
        <dbReference type="EC" id="3.6.4.13"/>
    </reaction>
</comment>
<feature type="region of interest" description="Disordered" evidence="8">
    <location>
        <begin position="484"/>
        <end position="529"/>
    </location>
</feature>
<dbReference type="SUPFAM" id="SSF52540">
    <property type="entry name" value="P-loop containing nucleoside triphosphate hydrolases"/>
    <property type="match status" value="1"/>
</dbReference>
<evidence type="ECO:0000256" key="8">
    <source>
        <dbReference type="SAM" id="MobiDB-lite"/>
    </source>
</evidence>
<dbReference type="InterPro" id="IPR025313">
    <property type="entry name" value="SPB4-like_CTE"/>
</dbReference>
<keyword evidence="1 6" id="KW-0547">Nucleotide-binding</keyword>
<feature type="domain" description="Helicase ATP-binding" evidence="9">
    <location>
        <begin position="14"/>
        <end position="197"/>
    </location>
</feature>
<dbReference type="EC" id="3.6.4.13" evidence="7"/>
<dbReference type="Pfam" id="PF00270">
    <property type="entry name" value="DEAD"/>
    <property type="match status" value="1"/>
</dbReference>
<dbReference type="AlphaFoldDB" id="A0AAJ7SGD1"/>
<dbReference type="Pfam" id="PF13959">
    <property type="entry name" value="CTE_SPB4"/>
    <property type="match status" value="1"/>
</dbReference>
<dbReference type="GO" id="GO:0005524">
    <property type="term" value="F:ATP binding"/>
    <property type="evidence" value="ECO:0007669"/>
    <property type="project" value="UniProtKB-UniRule"/>
</dbReference>
<dbReference type="GeneID" id="100898945"/>
<evidence type="ECO:0000256" key="3">
    <source>
        <dbReference type="ARBA" id="ARBA00022806"/>
    </source>
</evidence>
<comment type="domain">
    <text evidence="7">The Q motif is unique to and characteristic of the DEAD box family of RNA helicases and controls ATP binding and hydrolysis.</text>
</comment>
<evidence type="ECO:0000313" key="11">
    <source>
        <dbReference type="Proteomes" id="UP000694867"/>
    </source>
</evidence>
<proteinExistence type="inferred from homology"/>
<dbReference type="InterPro" id="IPR011545">
    <property type="entry name" value="DEAD/DEAH_box_helicase_dom"/>
</dbReference>
<evidence type="ECO:0000256" key="4">
    <source>
        <dbReference type="ARBA" id="ARBA00022840"/>
    </source>
</evidence>
<evidence type="ECO:0000256" key="7">
    <source>
        <dbReference type="RuleBase" id="RU365068"/>
    </source>
</evidence>
<evidence type="ECO:0000256" key="1">
    <source>
        <dbReference type="ARBA" id="ARBA00022741"/>
    </source>
</evidence>
<dbReference type="SMART" id="SM00487">
    <property type="entry name" value="DEXDc"/>
    <property type="match status" value="1"/>
</dbReference>
<protein>
    <recommendedName>
        <fullName evidence="7">ATP-dependent RNA helicase</fullName>
        <ecNumber evidence="7">3.6.4.13</ecNumber>
    </recommendedName>
</protein>
<sequence length="529" mass="59296">MKINKATVIQKMSVGHILKRKDVLIKSPTGSGKTLAYALPILHLLMNETPKIKREDGTRVVIITPTRELALQTYQCLELLSKACQYIVPGVLMGGEKKKSEKARLRKGIVVMVGTPGRLIDHLDHTSSFSFGTADWLVIDEADRMLEMGFEQSISRIIESWRKERAGKASNAILLSATLTPGVEKLAGLSLNEPVVVDATQDCQGALDDFVLPESLEQTFMVCPTKLYLVALSSLIVRGAIQKDKIVVFLPTQGVVDFYLNLFSGIMAEALLDSGYKVNFYRLHGTMSQHDRTEVFTQFRGRESGVLFTTDVASRGLDLPRVDLIVQFSLPLGVQDYVHRVGRTARIGTEGRAVLLLMPCQAKYLNLLAKAKLRPEQMQMRGVINYIKTLKDYIARKNPSFGLRSAEDYCTALQLTFEAEVKKEPELLESARNAFSTYIRSAASYPLELREVAPFKELHLGHVAKMFCLNDPPRILGEKAPRHIRNENKNRYNNSRAARPFTAAAKRKEVSEWDSGMAPSKKQRREAKR</sequence>
<gene>
    <name evidence="12" type="primary">LOC100898945</name>
</gene>